<name>A0ABR4R4E3_9BORD</name>
<organism evidence="1 2">
    <name type="scientific">Bordetella hinzii OH87 BAL007II</name>
    <dbReference type="NCBI Taxonomy" id="1331262"/>
    <lineage>
        <taxon>Bacteria</taxon>
        <taxon>Pseudomonadati</taxon>
        <taxon>Pseudomonadota</taxon>
        <taxon>Betaproteobacteria</taxon>
        <taxon>Burkholderiales</taxon>
        <taxon>Alcaligenaceae</taxon>
        <taxon>Bordetella</taxon>
    </lineage>
</organism>
<gene>
    <name evidence="1" type="ORF">L544_1118</name>
</gene>
<dbReference type="EMBL" id="JHEM01000010">
    <property type="protein sequence ID" value="KCB24991.1"/>
    <property type="molecule type" value="Genomic_DNA"/>
</dbReference>
<sequence length="80" mass="8800">MPMSKYQQEFSQLNLLSEAERRAQRTLAAADKLLNRNPPAQTAAASSAEAELTRYMDELRARQTGYGHASAVLRPPGKPA</sequence>
<evidence type="ECO:0000313" key="2">
    <source>
        <dbReference type="Proteomes" id="UP000025748"/>
    </source>
</evidence>
<protein>
    <submittedName>
        <fullName evidence="1">Uncharacterized protein</fullName>
    </submittedName>
</protein>
<accession>A0ABR4R4E3</accession>
<keyword evidence="2" id="KW-1185">Reference proteome</keyword>
<evidence type="ECO:0000313" key="1">
    <source>
        <dbReference type="EMBL" id="KCB24991.1"/>
    </source>
</evidence>
<dbReference type="Proteomes" id="UP000025748">
    <property type="component" value="Unassembled WGS sequence"/>
</dbReference>
<comment type="caution">
    <text evidence="1">The sequence shown here is derived from an EMBL/GenBank/DDBJ whole genome shotgun (WGS) entry which is preliminary data.</text>
</comment>
<proteinExistence type="predicted"/>
<reference evidence="1 2" key="1">
    <citation type="submission" date="2014-03" db="EMBL/GenBank/DDBJ databases">
        <title>Genome sequence of Bordetella hinzii.</title>
        <authorList>
            <person name="Register K."/>
            <person name="Harvill E."/>
            <person name="Goodfield L.L."/>
            <person name="Ivanov Y.V."/>
            <person name="Meyer J.A."/>
            <person name="Muse S.J."/>
            <person name="Jacobs N."/>
            <person name="Bendor L."/>
            <person name="Smallridge W.E."/>
            <person name="Brinkac L.M."/>
            <person name="Sanka R."/>
            <person name="Kim M."/>
            <person name="Losada L."/>
        </authorList>
    </citation>
    <scope>NUCLEOTIDE SEQUENCE [LARGE SCALE GENOMIC DNA]</scope>
    <source>
        <strain evidence="1 2">OH87 BAL007II</strain>
    </source>
</reference>